<evidence type="ECO:0000313" key="1">
    <source>
        <dbReference type="EMBL" id="XCM78504.1"/>
    </source>
</evidence>
<dbReference type="EMBL" id="CP159872">
    <property type="protein sequence ID" value="XCM78504.1"/>
    <property type="molecule type" value="Genomic_DNA"/>
</dbReference>
<gene>
    <name evidence="1" type="ORF">ABWK59_05975</name>
</gene>
<protein>
    <submittedName>
        <fullName evidence="1">Uncharacterized protein</fullName>
    </submittedName>
</protein>
<name>A0AAU8JQC9_9ACTN</name>
<proteinExistence type="predicted"/>
<dbReference type="AlphaFoldDB" id="A0AAU8JQC9"/>
<organism evidence="1">
    <name type="scientific">Kitasatospora camelliae</name>
    <dbReference type="NCBI Taxonomy" id="3156397"/>
    <lineage>
        <taxon>Bacteria</taxon>
        <taxon>Bacillati</taxon>
        <taxon>Actinomycetota</taxon>
        <taxon>Actinomycetes</taxon>
        <taxon>Kitasatosporales</taxon>
        <taxon>Streptomycetaceae</taxon>
        <taxon>Kitasatospora</taxon>
    </lineage>
</organism>
<dbReference type="RefSeq" id="WP_354638445.1">
    <property type="nucleotide sequence ID" value="NZ_CP159872.1"/>
</dbReference>
<sequence>MAIFGRRRASGPRLAPELDDAETGRVLKQLTAPRVQGQLELSAGVVEQLLRDAGTDWDRRTHRLSVLAGAASPALAQVWRRQRPKDADPLVMQTFVELAQARRTGGGFEDPRVTIERCHQAAELRPEDPTPWVALLSVLRTLRRPEGEVFPVCQEIGARDPWNRTAHLEMLRYLSPDECGSHTQVAEFVEAVRASAPAGSPVAGLELTMLTDRHATTVAAGGVNALGARQRWTRPDAAAALDRAIRTWPRPGFLQHAAALADLNLLAYALTQANRVHEAPAVFEMIGPVVTAWPWHLDGDPVPRFTYWRDQILGV</sequence>
<dbReference type="KEGG" id="kcm:ABWK59_05975"/>
<reference evidence="1" key="1">
    <citation type="submission" date="2024-06" db="EMBL/GenBank/DDBJ databases">
        <title>The genome sequences of Kitasatospora sp. strain HUAS MG31.</title>
        <authorList>
            <person name="Mo P."/>
        </authorList>
    </citation>
    <scope>NUCLEOTIDE SEQUENCE</scope>
    <source>
        <strain evidence="1">HUAS MG31</strain>
    </source>
</reference>
<accession>A0AAU8JQC9</accession>